<dbReference type="AlphaFoldDB" id="A0A444W6R3"/>
<dbReference type="GO" id="GO:0098797">
    <property type="term" value="C:plasma membrane protein complex"/>
    <property type="evidence" value="ECO:0007669"/>
    <property type="project" value="TreeGrafter"/>
</dbReference>
<comment type="caution">
    <text evidence="9">The sequence shown here is derived from an EMBL/GenBank/DDBJ whole genome shotgun (WGS) entry which is preliminary data.</text>
</comment>
<name>A0A444W6R3_9FLAO</name>
<gene>
    <name evidence="9" type="ORF">NU09_2939</name>
</gene>
<protein>
    <submittedName>
        <fullName evidence="9">Putative ABC-type transport system, permease component</fullName>
    </submittedName>
</protein>
<evidence type="ECO:0000256" key="4">
    <source>
        <dbReference type="ARBA" id="ARBA00022692"/>
    </source>
</evidence>
<keyword evidence="6 7" id="KW-0472">Membrane</keyword>
<comment type="subcellular location">
    <subcellularLocation>
        <location evidence="1">Cell membrane</location>
        <topology evidence="1">Multi-pass membrane protein</topology>
    </subcellularLocation>
</comment>
<sequence length="401" mass="44120">MSFPFYIARRYTISRSKSTAVNIISVIAALGIVVSATALFVILSVFSGLKNFSLSFTNATDPDLKITTSVGKSFVISPEQEKKLKAINGITVYTKVVEERVLFYYDQKEHVAFLKGTDSLFTSVNPMEKQLVVGYWATPLTTQCVVGIGTVSKLSLGLSSFSHRLEVYVPKPGKGPLNSPDDAFNKSALVPVGIYSINDDVDSKYVYCDLGIAQNLLQFKPNQVTAIEIKLAPNASEDNVKEQLITIFGKNAVVKNRAQLNDSLYKMLNSENLITYLICSLVVVLTLFCLAGALIMLILDKKENIKTLYCLGLEVRSIRNIFLYQGLFITALGAFAGLLLGSIIVLLQMKFSLITITPTLPFPVEFNILNIVIVLLTLFILGYLASRIAAGRVNRKLIENS</sequence>
<dbReference type="InterPro" id="IPR003838">
    <property type="entry name" value="ABC3_permease_C"/>
</dbReference>
<dbReference type="OrthoDB" id="1522724at2"/>
<feature type="domain" description="ABC3 transporter permease C-terminal" evidence="8">
    <location>
        <begin position="278"/>
        <end position="389"/>
    </location>
</feature>
<keyword evidence="5 7" id="KW-1133">Transmembrane helix</keyword>
<accession>A0A444W6R3</accession>
<feature type="transmembrane region" description="Helical" evidence="7">
    <location>
        <begin position="321"/>
        <end position="347"/>
    </location>
</feature>
<evidence type="ECO:0000313" key="9">
    <source>
        <dbReference type="EMBL" id="RYJ41565.1"/>
    </source>
</evidence>
<dbReference type="Pfam" id="PF02687">
    <property type="entry name" value="FtsX"/>
    <property type="match status" value="1"/>
</dbReference>
<keyword evidence="10" id="KW-1185">Reference proteome</keyword>
<keyword evidence="3" id="KW-1003">Cell membrane</keyword>
<organism evidence="9 10">
    <name type="scientific">Flavobacterium beibuense</name>
    <dbReference type="NCBI Taxonomy" id="657326"/>
    <lineage>
        <taxon>Bacteria</taxon>
        <taxon>Pseudomonadati</taxon>
        <taxon>Bacteroidota</taxon>
        <taxon>Flavobacteriia</taxon>
        <taxon>Flavobacteriales</taxon>
        <taxon>Flavobacteriaceae</taxon>
        <taxon>Flavobacterium</taxon>
    </lineage>
</organism>
<evidence type="ECO:0000259" key="8">
    <source>
        <dbReference type="Pfam" id="PF02687"/>
    </source>
</evidence>
<dbReference type="PANTHER" id="PTHR30489:SF0">
    <property type="entry name" value="LIPOPROTEIN-RELEASING SYSTEM TRANSMEMBRANE PROTEIN LOLE"/>
    <property type="match status" value="1"/>
</dbReference>
<evidence type="ECO:0000256" key="2">
    <source>
        <dbReference type="ARBA" id="ARBA00005236"/>
    </source>
</evidence>
<evidence type="ECO:0000256" key="3">
    <source>
        <dbReference type="ARBA" id="ARBA00022475"/>
    </source>
</evidence>
<evidence type="ECO:0000256" key="5">
    <source>
        <dbReference type="ARBA" id="ARBA00022989"/>
    </source>
</evidence>
<reference evidence="9 10" key="1">
    <citation type="submission" date="2014-12" db="EMBL/GenBank/DDBJ databases">
        <title>Genome sequence of Flavobacterium beibuense RSKm HC5.</title>
        <authorList>
            <person name="Kim J.F."/>
            <person name="Song J.Y."/>
            <person name="Kwak M.-J."/>
            <person name="Lee S.-W."/>
        </authorList>
    </citation>
    <scope>NUCLEOTIDE SEQUENCE [LARGE SCALE GENOMIC DNA]</scope>
    <source>
        <strain evidence="9 10">RSKm HC5</strain>
    </source>
</reference>
<dbReference type="GO" id="GO:0044874">
    <property type="term" value="P:lipoprotein localization to outer membrane"/>
    <property type="evidence" value="ECO:0007669"/>
    <property type="project" value="TreeGrafter"/>
</dbReference>
<dbReference type="Proteomes" id="UP000289775">
    <property type="component" value="Unassembled WGS sequence"/>
</dbReference>
<dbReference type="EMBL" id="JUIW01000010">
    <property type="protein sequence ID" value="RYJ41565.1"/>
    <property type="molecule type" value="Genomic_DNA"/>
</dbReference>
<evidence type="ECO:0000256" key="6">
    <source>
        <dbReference type="ARBA" id="ARBA00023136"/>
    </source>
</evidence>
<feature type="transmembrane region" description="Helical" evidence="7">
    <location>
        <begin position="367"/>
        <end position="386"/>
    </location>
</feature>
<keyword evidence="4 7" id="KW-0812">Transmembrane</keyword>
<dbReference type="PANTHER" id="PTHR30489">
    <property type="entry name" value="LIPOPROTEIN-RELEASING SYSTEM TRANSMEMBRANE PROTEIN LOLE"/>
    <property type="match status" value="1"/>
</dbReference>
<evidence type="ECO:0000313" key="10">
    <source>
        <dbReference type="Proteomes" id="UP000289775"/>
    </source>
</evidence>
<dbReference type="InterPro" id="IPR051447">
    <property type="entry name" value="Lipoprotein-release_system"/>
</dbReference>
<feature type="transmembrane region" description="Helical" evidence="7">
    <location>
        <begin position="21"/>
        <end position="46"/>
    </location>
</feature>
<evidence type="ECO:0000256" key="1">
    <source>
        <dbReference type="ARBA" id="ARBA00004651"/>
    </source>
</evidence>
<dbReference type="RefSeq" id="WP_129752021.1">
    <property type="nucleotide sequence ID" value="NZ_JUIW01000010.1"/>
</dbReference>
<comment type="similarity">
    <text evidence="2">Belongs to the ABC-4 integral membrane protein family. LolC/E subfamily.</text>
</comment>
<feature type="transmembrane region" description="Helical" evidence="7">
    <location>
        <begin position="273"/>
        <end position="300"/>
    </location>
</feature>
<proteinExistence type="inferred from homology"/>
<evidence type="ECO:0000256" key="7">
    <source>
        <dbReference type="SAM" id="Phobius"/>
    </source>
</evidence>